<proteinExistence type="predicted"/>
<dbReference type="SUPFAM" id="SSF103657">
    <property type="entry name" value="BAR/IMD domain-like"/>
    <property type="match status" value="1"/>
</dbReference>
<dbReference type="InterPro" id="IPR004148">
    <property type="entry name" value="BAR_dom"/>
</dbReference>
<dbReference type="RefSeq" id="XP_039125507.1">
    <property type="nucleotide sequence ID" value="XM_039269573.1"/>
</dbReference>
<dbReference type="RefSeq" id="XP_039125508.1">
    <property type="nucleotide sequence ID" value="XM_039269574.1"/>
</dbReference>
<evidence type="ECO:0000313" key="4">
    <source>
        <dbReference type="RefSeq" id="XP_039125507.1"/>
    </source>
</evidence>
<dbReference type="InterPro" id="IPR027267">
    <property type="entry name" value="AH/BAR_dom_sf"/>
</dbReference>
<feature type="compositionally biased region" description="Polar residues" evidence="1">
    <location>
        <begin position="559"/>
        <end position="584"/>
    </location>
</feature>
<accession>A0AB40BG54</accession>
<dbReference type="Pfam" id="PF03114">
    <property type="entry name" value="BAR"/>
    <property type="match status" value="1"/>
</dbReference>
<gene>
    <name evidence="4 5" type="primary">LOC120261624</name>
</gene>
<feature type="compositionally biased region" description="Acidic residues" evidence="1">
    <location>
        <begin position="243"/>
        <end position="268"/>
    </location>
</feature>
<dbReference type="CDD" id="cd07307">
    <property type="entry name" value="BAR"/>
    <property type="match status" value="1"/>
</dbReference>
<dbReference type="InterPro" id="IPR037488">
    <property type="entry name" value="At2g33490-like"/>
</dbReference>
<evidence type="ECO:0000256" key="1">
    <source>
        <dbReference type="SAM" id="MobiDB-lite"/>
    </source>
</evidence>
<protein>
    <submittedName>
        <fullName evidence="4 5">Uncharacterized protein At2g33490</fullName>
    </submittedName>
</protein>
<dbReference type="PANTHER" id="PTHR34119">
    <property type="entry name" value="HYDROXYPROLINE-RICH GLYCOPROTEIN-LIKE"/>
    <property type="match status" value="1"/>
</dbReference>
<sequence length="602" mass="66883">MKSSLKKLTGFSLHKSDPKEKKGRQTLGKFDELVQASQDLQDIRNCYDTLLSAAAATANGAYEFSIYLKEMGDCLLKRTSLNDDEGNENALSMLGKAQYELQKLLDTYRGHVTQTITNPSESLIKELQLVEEMKRQCDDKRDMYKFMLEKQREKGRTKHTKGETFSAQQLQEAQEEYENQVTLFVFRLKSLKQGQSRSLLTQAARHHAAQLNFFRKGLKFLEDVDSYIKVDVEQQHIDYQIQELDDNAEEDVDDGGGYDSGDGDDEPSFDYSRNDQGQEVFSMPRSSWEDRNQADLLGYSGMSKAGSQSAPIFAEKVFDSSDKLKETQPSSTRKSYSYVLPTPGDTKSSDFVIPKVISSAQVKNNDGRPAYVWHSSPLEPHKSVNEFRVDGLPSNMRSAKAVSVLKENNRNSDTKMPPPLAESSMLQYNARITSTKKNSRQAFSDPIISKPAESMSFAGSLTTVSARRSPTHQPSISPSISPRASPPPILSPKISELHELPRPPISSTRSPRPYSLVDHSAPLVSRGQEHQISSKSPSGPLETATPLPPPPTGMMRSHSIPSSGQRTPTASATKSIKAPHTTSRVYDFASPHLMPLPPSSKA</sequence>
<organism evidence="3 5">
    <name type="scientific">Dioscorea cayennensis subsp. rotundata</name>
    <name type="common">White Guinea yam</name>
    <name type="synonym">Dioscorea rotundata</name>
    <dbReference type="NCBI Taxonomy" id="55577"/>
    <lineage>
        <taxon>Eukaryota</taxon>
        <taxon>Viridiplantae</taxon>
        <taxon>Streptophyta</taxon>
        <taxon>Embryophyta</taxon>
        <taxon>Tracheophyta</taxon>
        <taxon>Spermatophyta</taxon>
        <taxon>Magnoliopsida</taxon>
        <taxon>Liliopsida</taxon>
        <taxon>Dioscoreales</taxon>
        <taxon>Dioscoreaceae</taxon>
        <taxon>Dioscorea</taxon>
    </lineage>
</organism>
<feature type="region of interest" description="Disordered" evidence="1">
    <location>
        <begin position="242"/>
        <end position="287"/>
    </location>
</feature>
<dbReference type="GO" id="GO:0005737">
    <property type="term" value="C:cytoplasm"/>
    <property type="evidence" value="ECO:0007669"/>
    <property type="project" value="InterPro"/>
</dbReference>
<reference evidence="4 5" key="1">
    <citation type="submission" date="2025-04" db="UniProtKB">
        <authorList>
            <consortium name="RefSeq"/>
        </authorList>
    </citation>
    <scope>IDENTIFICATION</scope>
</reference>
<evidence type="ECO:0000313" key="5">
    <source>
        <dbReference type="RefSeq" id="XP_039125508.1"/>
    </source>
</evidence>
<evidence type="ECO:0000313" key="3">
    <source>
        <dbReference type="Proteomes" id="UP001515500"/>
    </source>
</evidence>
<dbReference type="GeneID" id="120261624"/>
<feature type="region of interest" description="Disordered" evidence="1">
    <location>
        <begin position="463"/>
        <end position="602"/>
    </location>
</feature>
<evidence type="ECO:0000259" key="2">
    <source>
        <dbReference type="Pfam" id="PF03114"/>
    </source>
</evidence>
<dbReference type="Proteomes" id="UP001515500">
    <property type="component" value="Chromosome 5"/>
</dbReference>
<name>A0AB40BG54_DIOCR</name>
<feature type="compositionally biased region" description="Low complexity" evidence="1">
    <location>
        <begin position="471"/>
        <end position="483"/>
    </location>
</feature>
<dbReference type="AlphaFoldDB" id="A0AB40BG54"/>
<dbReference type="PANTHER" id="PTHR34119:SF1">
    <property type="entry name" value="OS04G0394700 PROTEIN"/>
    <property type="match status" value="1"/>
</dbReference>
<keyword evidence="3" id="KW-1185">Reference proteome</keyword>
<dbReference type="Gene3D" id="1.20.1270.60">
    <property type="entry name" value="Arfaptin homology (AH) domain/BAR domain"/>
    <property type="match status" value="1"/>
</dbReference>
<feature type="region of interest" description="Disordered" evidence="1">
    <location>
        <begin position="1"/>
        <end position="25"/>
    </location>
</feature>
<feature type="domain" description="BAR" evidence="2">
    <location>
        <begin position="29"/>
        <end position="228"/>
    </location>
</feature>